<dbReference type="InterPro" id="IPR056619">
    <property type="entry name" value="C8-3_MUC4"/>
</dbReference>
<dbReference type="Pfam" id="PF03782">
    <property type="entry name" value="AMOP"/>
    <property type="match status" value="1"/>
</dbReference>
<dbReference type="Pfam" id="PF06119">
    <property type="entry name" value="NIDO"/>
    <property type="match status" value="1"/>
</dbReference>
<dbReference type="PANTHER" id="PTHR13802:SF52">
    <property type="entry name" value="MUCIN-4"/>
    <property type="match status" value="1"/>
</dbReference>
<dbReference type="OrthoDB" id="6051552at2759"/>
<gene>
    <name evidence="10" type="ORF">LOTGIDRAFT_228561</name>
</gene>
<dbReference type="GeneID" id="20247696"/>
<keyword evidence="5" id="KW-1015">Disulfide bond</keyword>
<dbReference type="OMA" id="FGADWAI"/>
<proteinExistence type="predicted"/>
<evidence type="ECO:0000256" key="7">
    <source>
        <dbReference type="SAM" id="Phobius"/>
    </source>
</evidence>
<dbReference type="AlphaFoldDB" id="V4AJN6"/>
<dbReference type="PANTHER" id="PTHR13802">
    <property type="entry name" value="MUCIN 4-RELATED"/>
    <property type="match status" value="1"/>
</dbReference>
<keyword evidence="11" id="KW-1185">Reference proteome</keyword>
<evidence type="ECO:0000259" key="8">
    <source>
        <dbReference type="PROSITE" id="PS50856"/>
    </source>
</evidence>
<feature type="transmembrane region" description="Helical" evidence="7">
    <location>
        <begin position="1078"/>
        <end position="1103"/>
    </location>
</feature>
<feature type="domain" description="AMOP" evidence="8">
    <location>
        <begin position="568"/>
        <end position="717"/>
    </location>
</feature>
<evidence type="ECO:0008006" key="12">
    <source>
        <dbReference type="Google" id="ProtNLM"/>
    </source>
</evidence>
<name>V4AJN6_LOTGI</name>
<dbReference type="PROSITE" id="PS50856">
    <property type="entry name" value="AMOP"/>
    <property type="match status" value="1"/>
</dbReference>
<dbReference type="Pfam" id="PF00094">
    <property type="entry name" value="VWD"/>
    <property type="match status" value="1"/>
</dbReference>
<dbReference type="InterPro" id="IPR051495">
    <property type="entry name" value="Epithelial_Barrier/Signaling"/>
</dbReference>
<dbReference type="KEGG" id="lgi:LOTGIDRAFT_228561"/>
<evidence type="ECO:0000256" key="4">
    <source>
        <dbReference type="ARBA" id="ARBA00023136"/>
    </source>
</evidence>
<accession>V4AJN6</accession>
<dbReference type="Pfam" id="PF01833">
    <property type="entry name" value="TIG"/>
    <property type="match status" value="1"/>
</dbReference>
<dbReference type="InterPro" id="IPR014756">
    <property type="entry name" value="Ig_E-set"/>
</dbReference>
<evidence type="ECO:0000256" key="1">
    <source>
        <dbReference type="ARBA" id="ARBA00004370"/>
    </source>
</evidence>
<dbReference type="EMBL" id="KB201890">
    <property type="protein sequence ID" value="ESO93786.1"/>
    <property type="molecule type" value="Genomic_DNA"/>
</dbReference>
<dbReference type="SUPFAM" id="SSF48726">
    <property type="entry name" value="Immunoglobulin"/>
    <property type="match status" value="1"/>
</dbReference>
<dbReference type="InterPro" id="IPR003886">
    <property type="entry name" value="NIDO_dom"/>
</dbReference>
<evidence type="ECO:0000313" key="10">
    <source>
        <dbReference type="EMBL" id="ESO93786.1"/>
    </source>
</evidence>
<protein>
    <recommendedName>
        <fullName evidence="12">AMOP domain-containing protein</fullName>
    </recommendedName>
</protein>
<evidence type="ECO:0000256" key="2">
    <source>
        <dbReference type="ARBA" id="ARBA00022692"/>
    </source>
</evidence>
<evidence type="ECO:0000259" key="9">
    <source>
        <dbReference type="PROSITE" id="PS51233"/>
    </source>
</evidence>
<dbReference type="SMART" id="SM00723">
    <property type="entry name" value="AMOP"/>
    <property type="match status" value="1"/>
</dbReference>
<dbReference type="Pfam" id="PF23263">
    <property type="entry name" value="C8-3_MUC4"/>
    <property type="match status" value="1"/>
</dbReference>
<dbReference type="PROSITE" id="PS51233">
    <property type="entry name" value="VWFD"/>
    <property type="match status" value="1"/>
</dbReference>
<dbReference type="STRING" id="225164.V4AJN6"/>
<dbReference type="Gene3D" id="2.60.40.10">
    <property type="entry name" value="Immunoglobulins"/>
    <property type="match status" value="1"/>
</dbReference>
<dbReference type="Proteomes" id="UP000030746">
    <property type="component" value="Unassembled WGS sequence"/>
</dbReference>
<reference evidence="10 11" key="1">
    <citation type="journal article" date="2013" name="Nature">
        <title>Insights into bilaterian evolution from three spiralian genomes.</title>
        <authorList>
            <person name="Simakov O."/>
            <person name="Marletaz F."/>
            <person name="Cho S.J."/>
            <person name="Edsinger-Gonzales E."/>
            <person name="Havlak P."/>
            <person name="Hellsten U."/>
            <person name="Kuo D.H."/>
            <person name="Larsson T."/>
            <person name="Lv J."/>
            <person name="Arendt D."/>
            <person name="Savage R."/>
            <person name="Osoegawa K."/>
            <person name="de Jong P."/>
            <person name="Grimwood J."/>
            <person name="Chapman J.A."/>
            <person name="Shapiro H."/>
            <person name="Aerts A."/>
            <person name="Otillar R.P."/>
            <person name="Terry A.Y."/>
            <person name="Boore J.L."/>
            <person name="Grigoriev I.V."/>
            <person name="Lindberg D.R."/>
            <person name="Seaver E.C."/>
            <person name="Weisblat D.A."/>
            <person name="Putnam N.H."/>
            <person name="Rokhsar D.S."/>
        </authorList>
    </citation>
    <scope>NUCLEOTIDE SEQUENCE [LARGE SCALE GENOMIC DNA]</scope>
</reference>
<dbReference type="SUPFAM" id="SSF81296">
    <property type="entry name" value="E set domains"/>
    <property type="match status" value="1"/>
</dbReference>
<dbReference type="InterPro" id="IPR036179">
    <property type="entry name" value="Ig-like_dom_sf"/>
</dbReference>
<feature type="compositionally biased region" description="Basic and acidic residues" evidence="6">
    <location>
        <begin position="1133"/>
        <end position="1154"/>
    </location>
</feature>
<keyword evidence="3 7" id="KW-1133">Transmembrane helix</keyword>
<dbReference type="CDD" id="cd12087">
    <property type="entry name" value="TM_EGFR-like"/>
    <property type="match status" value="1"/>
</dbReference>
<dbReference type="CTD" id="20247696"/>
<evidence type="ECO:0000313" key="11">
    <source>
        <dbReference type="Proteomes" id="UP000030746"/>
    </source>
</evidence>
<dbReference type="GO" id="GO:0007160">
    <property type="term" value="P:cell-matrix adhesion"/>
    <property type="evidence" value="ECO:0007669"/>
    <property type="project" value="InterPro"/>
</dbReference>
<dbReference type="GO" id="GO:0016020">
    <property type="term" value="C:membrane"/>
    <property type="evidence" value="ECO:0007669"/>
    <property type="project" value="UniProtKB-SubCell"/>
</dbReference>
<organism evidence="10 11">
    <name type="scientific">Lottia gigantea</name>
    <name type="common">Giant owl limpet</name>
    <dbReference type="NCBI Taxonomy" id="225164"/>
    <lineage>
        <taxon>Eukaryota</taxon>
        <taxon>Metazoa</taxon>
        <taxon>Spiralia</taxon>
        <taxon>Lophotrochozoa</taxon>
        <taxon>Mollusca</taxon>
        <taxon>Gastropoda</taxon>
        <taxon>Patellogastropoda</taxon>
        <taxon>Lottioidea</taxon>
        <taxon>Lottiidae</taxon>
        <taxon>Lottia</taxon>
    </lineage>
</organism>
<dbReference type="SMART" id="SM00216">
    <property type="entry name" value="VWD"/>
    <property type="match status" value="1"/>
</dbReference>
<evidence type="ECO:0000256" key="6">
    <source>
        <dbReference type="SAM" id="MobiDB-lite"/>
    </source>
</evidence>
<dbReference type="HOGENOM" id="CLU_003648_0_0_1"/>
<feature type="domain" description="VWFD" evidence="9">
    <location>
        <begin position="729"/>
        <end position="936"/>
    </location>
</feature>
<sequence length="1154" mass="128244">MTPDILPEGDIRVNEGEAFTLICISQLYRPVLFSKAGVAVPPSRIYNDSTIELTVAYSKITHSGRYVCLGKRIDKPDISLDGKYVIVTESESVLLPFGRDEEDTLIKDSTSVTQLNLSQPIYYYGLPYSTLYISKDGLVAFHPKVAYLQQFWRENPSEHNHPFIAPYYYSGEATIPAQKAKPGEIYYRVIYDDGSIEERAHFLHSLEQYIMNNVVGVRQFEAKTALVVTWKDVTDSPSAIDGCMDDDGVPACTDTDTFQLVLVADRSQTFAIFNYLKMDLLDHHFYQAGMNGGLGNGWTDVFCGDRCGRMDLNMLPSLYGSDMEGRFIYKVSDDVIVRGGCLPLQAKSGLEFYPQYANMYGGEIIDISGYCIRPGQSVMCKFGEAEETSAVSFVNSTKLRCQVPRMTEHGMVDLIVSADSGDLIGQFHIGLFARSEHHIRISMGDPTMLWNETNPEKLSFSWDVHPLGDGNVPVEISLLGYRESYDGINWKVIDDLGKGTVENGDHQLIFNVADHQCDGDDCWKYEIGLLEVGISPNSWTLTNTHGSYSFGPIPLGWFVRDFMMNQHGAGYSEIQCREWYEKDKKNMDWLEELLSCPCNLNQAVMDFGRFQPDMGCNMYTGSACHYHIGAVHCVRSVNPTASGAGNQCCYGNDGNLMYSADSYNGATPDRCHDWGAPPFNKPDYVPSLSHWKHDVISFYHCCLWVNYANCDLYMEQRATRDCRGYTPPKTAFVYGDPHIVTFDEQEYNLPGRGEYWLMKDEGLSIQARFDKVTSLNATGLVAVVVQAPGDSRIEARITSMDTGKQLNIVVDGKVRNFGSIMRGGHKMVTPSWQDFNGVSVTRNPSYKRQDNHGNFTILLQSGVGVQVAAVGNLIYLSVIVPDSFKGRGNGLLGSWDDDVDNDFTTPDGTMVDSDSTREDIYSVFGLQWVVTTDVSLFQYPEGFELNFIPLFDDPPLADGLNFFQVKRTCLEDPRCIHDYSLTGSIQIGLATLRTVGVIESARESQKKVLSCGLLDVPGGLKSNLNYTLGSAITVMSCNTGELTGDTNYRCVQTTDDEASWEPEVSASCHGEGVDEASVGMIVGIVLSILAVLGIVTAVIIILYRRRSSSTPDEESIGPEREVMMKPIPKTRKSTTDADTERGPARPRASSKESI</sequence>
<feature type="region of interest" description="Disordered" evidence="6">
    <location>
        <begin position="1109"/>
        <end position="1154"/>
    </location>
</feature>
<dbReference type="SMART" id="SM00539">
    <property type="entry name" value="NIDO"/>
    <property type="match status" value="1"/>
</dbReference>
<dbReference type="InterPro" id="IPR013783">
    <property type="entry name" value="Ig-like_fold"/>
</dbReference>
<evidence type="ECO:0000256" key="3">
    <source>
        <dbReference type="ARBA" id="ARBA00022989"/>
    </source>
</evidence>
<dbReference type="RefSeq" id="XP_009055412.1">
    <property type="nucleotide sequence ID" value="XM_009057164.1"/>
</dbReference>
<dbReference type="InterPro" id="IPR005533">
    <property type="entry name" value="AMOP_dom"/>
</dbReference>
<keyword evidence="4 7" id="KW-0472">Membrane</keyword>
<dbReference type="InterPro" id="IPR001846">
    <property type="entry name" value="VWF_type-D"/>
</dbReference>
<keyword evidence="2 7" id="KW-0812">Transmembrane</keyword>
<evidence type="ECO:0000256" key="5">
    <source>
        <dbReference type="ARBA" id="ARBA00023157"/>
    </source>
</evidence>
<dbReference type="InterPro" id="IPR002909">
    <property type="entry name" value="IPT_dom"/>
</dbReference>
<comment type="subcellular location">
    <subcellularLocation>
        <location evidence="1">Membrane</location>
    </subcellularLocation>
</comment>